<dbReference type="InterPro" id="IPR011697">
    <property type="entry name" value="Peptidase_C26"/>
</dbReference>
<organism evidence="1 2">
    <name type="scientific">Nakamurella alba</name>
    <dbReference type="NCBI Taxonomy" id="2665158"/>
    <lineage>
        <taxon>Bacteria</taxon>
        <taxon>Bacillati</taxon>
        <taxon>Actinomycetota</taxon>
        <taxon>Actinomycetes</taxon>
        <taxon>Nakamurellales</taxon>
        <taxon>Nakamurellaceae</taxon>
        <taxon>Nakamurella</taxon>
    </lineage>
</organism>
<dbReference type="GO" id="GO:0006598">
    <property type="term" value="P:polyamine catabolic process"/>
    <property type="evidence" value="ECO:0007669"/>
    <property type="project" value="TreeGrafter"/>
</dbReference>
<dbReference type="EMBL" id="WLYK01000008">
    <property type="protein sequence ID" value="MTD16232.1"/>
    <property type="molecule type" value="Genomic_DNA"/>
</dbReference>
<dbReference type="PANTHER" id="PTHR43235:SF1">
    <property type="entry name" value="GLUTAMINE AMIDOTRANSFERASE PB2B2.05-RELATED"/>
    <property type="match status" value="1"/>
</dbReference>
<keyword evidence="2" id="KW-1185">Reference proteome</keyword>
<keyword evidence="1" id="KW-0378">Hydrolase</keyword>
<protein>
    <submittedName>
        <fullName evidence="1">Gamma-glutamyl-gamma-aminobutyrate hydrolase family protein</fullName>
    </submittedName>
</protein>
<evidence type="ECO:0000313" key="1">
    <source>
        <dbReference type="EMBL" id="MTD16232.1"/>
    </source>
</evidence>
<name>A0A7K1FQ05_9ACTN</name>
<accession>A0A7K1FQ05</accession>
<dbReference type="RefSeq" id="WP_322098195.1">
    <property type="nucleotide sequence ID" value="NZ_WLYK01000008.1"/>
</dbReference>
<dbReference type="Proteomes" id="UP000460221">
    <property type="component" value="Unassembled WGS sequence"/>
</dbReference>
<dbReference type="SUPFAM" id="SSF52317">
    <property type="entry name" value="Class I glutamine amidotransferase-like"/>
    <property type="match status" value="1"/>
</dbReference>
<dbReference type="InterPro" id="IPR029062">
    <property type="entry name" value="Class_I_gatase-like"/>
</dbReference>
<dbReference type="PANTHER" id="PTHR43235">
    <property type="entry name" value="GLUTAMINE AMIDOTRANSFERASE PB2B2.05-RELATED"/>
    <property type="match status" value="1"/>
</dbReference>
<evidence type="ECO:0000313" key="2">
    <source>
        <dbReference type="Proteomes" id="UP000460221"/>
    </source>
</evidence>
<gene>
    <name evidence="1" type="ORF">GIS00_20035</name>
</gene>
<comment type="caution">
    <text evidence="1">The sequence shown here is derived from an EMBL/GenBank/DDBJ whole genome shotgun (WGS) entry which is preliminary data.</text>
</comment>
<sequence length="240" mass="24996">MARPVIGISTYTEPASWGSWEAVRAALLPERYVEAVRGGGGAVVLLPPLGPGDDAAALVSRLDGLVIAGGADVNPSRYGELPHAATAGWRDDRDVSELALLDAADDLDLPVLGICRGMQVMAVRAGGRLHQHVPDVAGHDRHSPGPGLYGPIEVDPVAGTRVAALLDGGHLTVPCHHHQSVAEHPGFAPAAWCADGILEAMEAPGDRFVVGVQWHPETDTDLRLFAGLVAAAADRQVARA</sequence>
<dbReference type="Gene3D" id="3.40.50.880">
    <property type="match status" value="1"/>
</dbReference>
<dbReference type="InterPro" id="IPR044668">
    <property type="entry name" value="PuuD-like"/>
</dbReference>
<dbReference type="AlphaFoldDB" id="A0A7K1FQ05"/>
<dbReference type="PROSITE" id="PS51273">
    <property type="entry name" value="GATASE_TYPE_1"/>
    <property type="match status" value="1"/>
</dbReference>
<dbReference type="Pfam" id="PF07722">
    <property type="entry name" value="Peptidase_C26"/>
    <property type="match status" value="1"/>
</dbReference>
<proteinExistence type="predicted"/>
<dbReference type="GO" id="GO:0033969">
    <property type="term" value="F:gamma-glutamyl-gamma-aminobutyrate hydrolase activity"/>
    <property type="evidence" value="ECO:0007669"/>
    <property type="project" value="TreeGrafter"/>
</dbReference>
<dbReference type="GO" id="GO:0005829">
    <property type="term" value="C:cytosol"/>
    <property type="evidence" value="ECO:0007669"/>
    <property type="project" value="TreeGrafter"/>
</dbReference>
<reference evidence="1 2" key="1">
    <citation type="submission" date="2019-11" db="EMBL/GenBank/DDBJ databases">
        <authorList>
            <person name="Jiang L.-Q."/>
        </authorList>
    </citation>
    <scope>NUCLEOTIDE SEQUENCE [LARGE SCALE GENOMIC DNA]</scope>
    <source>
        <strain evidence="1 2">YIM 132087</strain>
    </source>
</reference>
<dbReference type="CDD" id="cd01745">
    <property type="entry name" value="GATase1_2"/>
    <property type="match status" value="1"/>
</dbReference>